<dbReference type="AlphaFoldDB" id="K2J4U4"/>
<dbReference type="Gene3D" id="2.150.10.10">
    <property type="entry name" value="Serralysin-like metalloprotease, C-terminal"/>
    <property type="match status" value="1"/>
</dbReference>
<dbReference type="Proteomes" id="UP000006755">
    <property type="component" value="Unassembled WGS sequence"/>
</dbReference>
<dbReference type="RefSeq" id="WP_008485780.1">
    <property type="nucleotide sequence ID" value="NZ_AMRI01000022.1"/>
</dbReference>
<gene>
    <name evidence="3" type="ORF">B3C1_14680</name>
</gene>
<dbReference type="InterPro" id="IPR018511">
    <property type="entry name" value="Hemolysin-typ_Ca-bd_CS"/>
</dbReference>
<keyword evidence="1" id="KW-0106">Calcium</keyword>
<dbReference type="OrthoDB" id="5787335at2"/>
<evidence type="ECO:0000313" key="3">
    <source>
        <dbReference type="EMBL" id="EKE69942.1"/>
    </source>
</evidence>
<keyword evidence="4" id="KW-1185">Reference proteome</keyword>
<name>K2J4U4_9GAMM</name>
<comment type="caution">
    <text evidence="3">The sequence shown here is derived from an EMBL/GenBank/DDBJ whole genome shotgun (WGS) entry which is preliminary data.</text>
</comment>
<sequence length="758" mass="78171">VTLSAAGASWNAATQTLSADNGDWQIVVNNDGTYTVTQLQVMSHPDSSNPNDAIDVEVTMVVTDNEGDPADTTFTVSFLDDGPIAVDDQTSQGAEDAPVLYNVLANDTLGADGATLTDAVVSSGLGSVQFNADGTVTYTPAAGEEGTVIINYTLTDGDGDTDQATLTIQLGPDSTPTLSAQDAVLDETGGLDSVNRSFTASYGNDSAGTVTLSAAGATWNAATQTLSADNGDWQIVVNNDGTYTVTQLQVMNHPDSSNPNDAIDVEVTMVVTDNEGDPADTTFTVSFLDDGPSLTADNLSIANLAGQYQGHYDFNIGADTQAFTASFDGNSLAWTNAPDGYELVFDAGASTANSLVFNGVFNDGADVFFTVQINQDGTYDFNLVTPEPVVEVPVGSLLSGISGGSGLSSYTFDDTQFGGYFDIVVTGTSQGNPATLTISSTDLGVNDNVMHGNKQDVLRFDVVQQVAGASLSQLTIDIAGTGGAKATDMVTYTVYYTDGSSQTVSEAIGSDFAVVIGTDTGRTVDYVELSPYDSAVSFKIDGLSANYVVTEYPDDYQLNFNLAGVDGDGDGASSGFSVNVTTSEGSGYELHGSDNADVLYGTAGNDMLYGGDGNDILAGGLGNDLLSGGQGADSFHWSQGETGTDTITDFSQGTDVLDLAELLVGEEGGSLESYLSFELIGGDTHILVDAQGDGSGTDQTIILQGVDLSSIGSDGDIIQSLLQSGSLLVDPATVTSTNVSPPPSPNGMESDSQLHVYL</sequence>
<feature type="non-terminal residue" evidence="3">
    <location>
        <position position="1"/>
    </location>
</feature>
<dbReference type="InterPro" id="IPR019960">
    <property type="entry name" value="T1SS_VCA0849"/>
</dbReference>
<evidence type="ECO:0000313" key="4">
    <source>
        <dbReference type="Proteomes" id="UP000006755"/>
    </source>
</evidence>
<accession>K2J4U4</accession>
<dbReference type="InterPro" id="IPR001343">
    <property type="entry name" value="Hemolysn_Ca-bd"/>
</dbReference>
<reference evidence="3 4" key="1">
    <citation type="journal article" date="2012" name="J. Bacteriol.">
        <title>Genome Sequence of Gallaecimonas xiamenensis Type Strain 3-C-1.</title>
        <authorList>
            <person name="Lai Q."/>
            <person name="Wang L."/>
            <person name="Wang W."/>
            <person name="Shao Z."/>
        </authorList>
    </citation>
    <scope>NUCLEOTIDE SEQUENCE [LARGE SCALE GENOMIC DNA]</scope>
    <source>
        <strain evidence="3 4">3-C-1</strain>
    </source>
</reference>
<evidence type="ECO:0000256" key="1">
    <source>
        <dbReference type="ARBA" id="ARBA00022837"/>
    </source>
</evidence>
<dbReference type="InterPro" id="IPR011049">
    <property type="entry name" value="Serralysin-like_metalloprot_C"/>
</dbReference>
<dbReference type="STRING" id="745411.B3C1_14680"/>
<evidence type="ECO:0000256" key="2">
    <source>
        <dbReference type="SAM" id="MobiDB-lite"/>
    </source>
</evidence>
<dbReference type="SUPFAM" id="SSF51120">
    <property type="entry name" value="beta-Roll"/>
    <property type="match status" value="1"/>
</dbReference>
<dbReference type="EMBL" id="AMRI01000022">
    <property type="protein sequence ID" value="EKE69942.1"/>
    <property type="molecule type" value="Genomic_DNA"/>
</dbReference>
<dbReference type="GO" id="GO:0005509">
    <property type="term" value="F:calcium ion binding"/>
    <property type="evidence" value="ECO:0007669"/>
    <property type="project" value="InterPro"/>
</dbReference>
<dbReference type="Gene3D" id="2.60.40.2810">
    <property type="match status" value="1"/>
</dbReference>
<protein>
    <submittedName>
        <fullName evidence="3">Hemolysin-type calcium-binding region</fullName>
    </submittedName>
</protein>
<proteinExistence type="predicted"/>
<organism evidence="3 4">
    <name type="scientific">Gallaecimonas xiamenensis 3-C-1</name>
    <dbReference type="NCBI Taxonomy" id="745411"/>
    <lineage>
        <taxon>Bacteria</taxon>
        <taxon>Pseudomonadati</taxon>
        <taxon>Pseudomonadota</taxon>
        <taxon>Gammaproteobacteria</taxon>
        <taxon>Enterobacterales</taxon>
        <taxon>Gallaecimonadaceae</taxon>
        <taxon>Gallaecimonas</taxon>
    </lineage>
</organism>
<dbReference type="Pfam" id="PF00353">
    <property type="entry name" value="HemolysinCabind"/>
    <property type="match status" value="1"/>
</dbReference>
<dbReference type="PATRIC" id="fig|745411.4.peg.2887"/>
<feature type="region of interest" description="Disordered" evidence="2">
    <location>
        <begin position="733"/>
        <end position="753"/>
    </location>
</feature>
<dbReference type="eggNOG" id="COG2931">
    <property type="taxonomic scope" value="Bacteria"/>
</dbReference>
<dbReference type="eggNOG" id="COG2304">
    <property type="taxonomic scope" value="Bacteria"/>
</dbReference>
<dbReference type="NCBIfam" id="TIGR03661">
    <property type="entry name" value="T1SS_VCA0849"/>
    <property type="match status" value="1"/>
</dbReference>
<dbReference type="PROSITE" id="PS00330">
    <property type="entry name" value="HEMOLYSIN_CALCIUM"/>
    <property type="match status" value="2"/>
</dbReference>
<dbReference type="Pfam" id="PF17963">
    <property type="entry name" value="Big_9"/>
    <property type="match status" value="1"/>
</dbReference>
<dbReference type="PRINTS" id="PR00313">
    <property type="entry name" value="CABNDNGRPT"/>
</dbReference>